<evidence type="ECO:0000256" key="3">
    <source>
        <dbReference type="ARBA" id="ARBA00012566"/>
    </source>
</evidence>
<protein>
    <recommendedName>
        <fullName evidence="9">Cytosolic endo-beta-N-acetylglucosaminidase</fullName>
        <ecNumber evidence="3">3.2.1.96</ecNumber>
    </recommendedName>
</protein>
<dbReference type="InterPro" id="IPR005201">
    <property type="entry name" value="TIM_ENGase"/>
</dbReference>
<reference evidence="11" key="2">
    <citation type="submission" date="2023-04" db="EMBL/GenBank/DDBJ databases">
        <authorList>
            <person name="Bu L."/>
            <person name="Lu L."/>
            <person name="Laidemitt M.R."/>
            <person name="Zhang S.M."/>
            <person name="Mutuku M."/>
            <person name="Mkoji G."/>
            <person name="Steinauer M."/>
            <person name="Loker E.S."/>
        </authorList>
    </citation>
    <scope>NUCLEOTIDE SEQUENCE</scope>
    <source>
        <strain evidence="11">KasaAsao</strain>
        <tissue evidence="11">Whole Snail</tissue>
    </source>
</reference>
<dbReference type="Pfam" id="PF03644">
    <property type="entry name" value="Glyco_hydro_85"/>
    <property type="match status" value="1"/>
</dbReference>
<comment type="similarity">
    <text evidence="2">Belongs to the glycosyl hydrolase 85 family.</text>
</comment>
<dbReference type="Proteomes" id="UP001233172">
    <property type="component" value="Unassembled WGS sequence"/>
</dbReference>
<gene>
    <name evidence="11" type="ORF">Bpfe_019529</name>
</gene>
<feature type="domain" description="Cytosolic endo-beta-N-acetylglucosaminidase TIM barrel" evidence="10">
    <location>
        <begin position="72"/>
        <end position="349"/>
    </location>
</feature>
<reference evidence="11" key="1">
    <citation type="journal article" date="2023" name="PLoS Negl. Trop. Dis.">
        <title>A genome sequence for Biomphalaria pfeifferi, the major vector snail for the human-infecting parasite Schistosoma mansoni.</title>
        <authorList>
            <person name="Bu L."/>
            <person name="Lu L."/>
            <person name="Laidemitt M.R."/>
            <person name="Zhang S.M."/>
            <person name="Mutuku M."/>
            <person name="Mkoji G."/>
            <person name="Steinauer M."/>
            <person name="Loker E.S."/>
        </authorList>
    </citation>
    <scope>NUCLEOTIDE SEQUENCE</scope>
    <source>
        <strain evidence="11">KasaAsao</strain>
    </source>
</reference>
<evidence type="ECO:0000256" key="9">
    <source>
        <dbReference type="ARBA" id="ARBA00072457"/>
    </source>
</evidence>
<proteinExistence type="inferred from homology"/>
<sequence>MKIGLDESGQVITEPLDSLSELLQWNPENFSFNKSVIQKKVQMVANNDSLRKGLEPSTRPQVLVCHDMCGGYLDDRFYQGSSSVSPYCFYHWQLIDSFVYFSHHFITIPPVGWIQAAHKHGVDILGTIITEWETGSSICQEMLQSTSVIDRVTTKLAQMALAYGFNGWLINIENKIEIDHIPGLQYFVHELTLKCRAMLDAPKVLWYDSVINTGELKWQNELNALNEMFFQVCDGIFLNYCISNDHLSHSKMMAASHGRQFDVYVGVDAFGRGTPGGGGFNCREVMEMIQNHGLSCALFAPGWTYEKHPKEHFDVQEVMFWGLLNDRMSTRTVKVPFSTSFCRGYGNQYFLEGQSLSESPWYNLCVQQIQPSFTQSQFYRYTLAKTVRQVTEKTGETKEEIDVKVHSEVQHPANPSMDYDVSCGYIGGGCLKLFAERIQSQAVCFKLFKLDSDYFKALQISVVWKASCIDDFSFALALTSADEEKIRPVFTLLETTSLSDKQRKDMSLQLCEVDPSICVETIRPMEETNLKNGFTKSTFLVSSSKFIEAGYKDNLFILSAILVPCDNVGALNSCMTVHIGHITVHEYHTALFPPPSLNNMLCWTLKADLPLSLDDMHKILINPYLNINLQNTKTPPSTEESSISFNHDSVSKSQGSISVSSFSAQNCDIVSSLQSALSQSSSELSNPIYILKWSYSSSMNIDYILVSSYDQSGQRKLLGQTVGEKFVYVPSNDNKLVSFSIQPIFPFANSIGDEQFYKL</sequence>
<keyword evidence="4" id="KW-0963">Cytoplasm</keyword>
<evidence type="ECO:0000256" key="5">
    <source>
        <dbReference type="ARBA" id="ARBA00022801"/>
    </source>
</evidence>
<evidence type="ECO:0000313" key="11">
    <source>
        <dbReference type="EMBL" id="KAK0051009.1"/>
    </source>
</evidence>
<dbReference type="InterPro" id="IPR032979">
    <property type="entry name" value="ENGase"/>
</dbReference>
<evidence type="ECO:0000256" key="1">
    <source>
        <dbReference type="ARBA" id="ARBA00004514"/>
    </source>
</evidence>
<evidence type="ECO:0000256" key="8">
    <source>
        <dbReference type="ARBA" id="ARBA00054935"/>
    </source>
</evidence>
<evidence type="ECO:0000259" key="10">
    <source>
        <dbReference type="Pfam" id="PF03644"/>
    </source>
</evidence>
<evidence type="ECO:0000256" key="6">
    <source>
        <dbReference type="ARBA" id="ARBA00023295"/>
    </source>
</evidence>
<dbReference type="AlphaFoldDB" id="A0AAD8BBR8"/>
<keyword evidence="6" id="KW-0326">Glycosidase</keyword>
<dbReference type="FunFam" id="3.20.20.80:FF:000043">
    <property type="entry name" value="cytosolic endo-beta-N-acetylglucosaminidase"/>
    <property type="match status" value="1"/>
</dbReference>
<evidence type="ECO:0000313" key="12">
    <source>
        <dbReference type="Proteomes" id="UP001233172"/>
    </source>
</evidence>
<dbReference type="Gene3D" id="2.60.120.260">
    <property type="entry name" value="Galactose-binding domain-like"/>
    <property type="match status" value="1"/>
</dbReference>
<dbReference type="GO" id="GO:0033925">
    <property type="term" value="F:mannosyl-glycoprotein endo-beta-N-acetylglucosaminidase activity"/>
    <property type="evidence" value="ECO:0007669"/>
    <property type="project" value="UniProtKB-EC"/>
</dbReference>
<dbReference type="PANTHER" id="PTHR13246">
    <property type="entry name" value="ENDO BETA N-ACETYLGLUCOSAMINIDASE"/>
    <property type="match status" value="1"/>
</dbReference>
<comment type="catalytic activity">
    <reaction evidence="7">
        <text>an N(4)-(oligosaccharide-(1-&gt;3)-[oligosaccharide-(1-&gt;6)]-beta-D-Man-(1-&gt;4)-beta-D-GlcNAc-(1-&gt;4)-alpha-D-GlcNAc)-L-asparaginyl-[protein] + H2O = an oligosaccharide-(1-&gt;3)-[oligosaccharide-(1-&gt;6)]-beta-D-Man-(1-&gt;4)-D-GlcNAc + N(4)-(N-acetyl-beta-D-glucosaminyl)-L-asparaginyl-[protein]</text>
        <dbReference type="Rhea" id="RHEA:73067"/>
        <dbReference type="Rhea" id="RHEA-COMP:12603"/>
        <dbReference type="Rhea" id="RHEA-COMP:18176"/>
        <dbReference type="ChEBI" id="CHEBI:15377"/>
        <dbReference type="ChEBI" id="CHEBI:132248"/>
        <dbReference type="ChEBI" id="CHEBI:192714"/>
        <dbReference type="ChEBI" id="CHEBI:192715"/>
        <dbReference type="EC" id="3.2.1.96"/>
    </reaction>
</comment>
<name>A0AAD8BBR8_BIOPF</name>
<accession>A0AAD8BBR8</accession>
<evidence type="ECO:0000256" key="4">
    <source>
        <dbReference type="ARBA" id="ARBA00022490"/>
    </source>
</evidence>
<comment type="function">
    <text evidence="8">Endoglycosidase that releases N-glycans from glycoproteins by cleaving the beta-1,4-glycosidic bond in the N,N'-diacetylchitobiose core. Involved in the processing of free oligosaccharides in the cytosol.</text>
</comment>
<evidence type="ECO:0000256" key="2">
    <source>
        <dbReference type="ARBA" id="ARBA00007849"/>
    </source>
</evidence>
<dbReference type="Gene3D" id="3.20.20.80">
    <property type="entry name" value="Glycosidases"/>
    <property type="match status" value="1"/>
</dbReference>
<keyword evidence="5" id="KW-0378">Hydrolase</keyword>
<dbReference type="GO" id="GO:0005829">
    <property type="term" value="C:cytosol"/>
    <property type="evidence" value="ECO:0007669"/>
    <property type="project" value="UniProtKB-SubCell"/>
</dbReference>
<comment type="caution">
    <text evidence="11">The sequence shown here is derived from an EMBL/GenBank/DDBJ whole genome shotgun (WGS) entry which is preliminary data.</text>
</comment>
<comment type="subcellular location">
    <subcellularLocation>
        <location evidence="1">Cytoplasm</location>
        <location evidence="1">Cytosol</location>
    </subcellularLocation>
</comment>
<keyword evidence="12" id="KW-1185">Reference proteome</keyword>
<dbReference type="CDD" id="cd06547">
    <property type="entry name" value="GH85_ENGase"/>
    <property type="match status" value="1"/>
</dbReference>
<dbReference type="PANTHER" id="PTHR13246:SF1">
    <property type="entry name" value="CYTOSOLIC ENDO-BETA-N-ACETYLGLUCOSAMINIDASE"/>
    <property type="match status" value="1"/>
</dbReference>
<dbReference type="EC" id="3.2.1.96" evidence="3"/>
<evidence type="ECO:0000256" key="7">
    <source>
        <dbReference type="ARBA" id="ARBA00034414"/>
    </source>
</evidence>
<organism evidence="11 12">
    <name type="scientific">Biomphalaria pfeifferi</name>
    <name type="common">Bloodfluke planorb</name>
    <name type="synonym">Freshwater snail</name>
    <dbReference type="NCBI Taxonomy" id="112525"/>
    <lineage>
        <taxon>Eukaryota</taxon>
        <taxon>Metazoa</taxon>
        <taxon>Spiralia</taxon>
        <taxon>Lophotrochozoa</taxon>
        <taxon>Mollusca</taxon>
        <taxon>Gastropoda</taxon>
        <taxon>Heterobranchia</taxon>
        <taxon>Euthyneura</taxon>
        <taxon>Panpulmonata</taxon>
        <taxon>Hygrophila</taxon>
        <taxon>Lymnaeoidea</taxon>
        <taxon>Planorbidae</taxon>
        <taxon>Biomphalaria</taxon>
    </lineage>
</organism>
<dbReference type="EMBL" id="JASAOG010000108">
    <property type="protein sequence ID" value="KAK0051009.1"/>
    <property type="molecule type" value="Genomic_DNA"/>
</dbReference>